<reference evidence="1 2" key="1">
    <citation type="submission" date="2021-06" db="EMBL/GenBank/DDBJ databases">
        <authorList>
            <person name="Palmer J.M."/>
        </authorList>
    </citation>
    <scope>NUCLEOTIDE SEQUENCE [LARGE SCALE GENOMIC DNA]</scope>
    <source>
        <strain evidence="1 2">XR_2019</strain>
        <tissue evidence="1">Muscle</tissue>
    </source>
</reference>
<evidence type="ECO:0000313" key="2">
    <source>
        <dbReference type="Proteomes" id="UP001444071"/>
    </source>
</evidence>
<dbReference type="Proteomes" id="UP001444071">
    <property type="component" value="Unassembled WGS sequence"/>
</dbReference>
<dbReference type="PANTHER" id="PTHR12268:SF26">
    <property type="entry name" value="UTROPHIN"/>
    <property type="match status" value="1"/>
</dbReference>
<gene>
    <name evidence="1" type="ORF">XENORESO_012703</name>
</gene>
<dbReference type="EMBL" id="JAHRIM010010407">
    <property type="protein sequence ID" value="MEQ2260306.1"/>
    <property type="molecule type" value="Genomic_DNA"/>
</dbReference>
<name>A0ABV0VSV3_9TELE</name>
<dbReference type="PANTHER" id="PTHR12268">
    <property type="entry name" value="E3 UBIQUITIN-PROTEIN LIGASE KCMF1"/>
    <property type="match status" value="1"/>
</dbReference>
<proteinExistence type="predicted"/>
<organism evidence="1 2">
    <name type="scientific">Xenotaenia resolanae</name>
    <dbReference type="NCBI Taxonomy" id="208358"/>
    <lineage>
        <taxon>Eukaryota</taxon>
        <taxon>Metazoa</taxon>
        <taxon>Chordata</taxon>
        <taxon>Craniata</taxon>
        <taxon>Vertebrata</taxon>
        <taxon>Euteleostomi</taxon>
        <taxon>Actinopterygii</taxon>
        <taxon>Neopterygii</taxon>
        <taxon>Teleostei</taxon>
        <taxon>Neoteleostei</taxon>
        <taxon>Acanthomorphata</taxon>
        <taxon>Ovalentaria</taxon>
        <taxon>Atherinomorphae</taxon>
        <taxon>Cyprinodontiformes</taxon>
        <taxon>Goodeidae</taxon>
        <taxon>Xenotaenia</taxon>
    </lineage>
</organism>
<feature type="non-terminal residue" evidence="1">
    <location>
        <position position="1"/>
    </location>
</feature>
<protein>
    <submittedName>
        <fullName evidence="1">Uncharacterized protein</fullName>
    </submittedName>
</protein>
<sequence length="78" mass="8904">TTSGEDMRDFTKVLKNKFRSKKYFAKHPRLGYLPVQTVLEGDNMETPVTLISMCPEQYDTSYPTTNILAPPKSRLHVA</sequence>
<evidence type="ECO:0000313" key="1">
    <source>
        <dbReference type="EMBL" id="MEQ2260306.1"/>
    </source>
</evidence>
<accession>A0ABV0VSV3</accession>
<comment type="caution">
    <text evidence="1">The sequence shown here is derived from an EMBL/GenBank/DDBJ whole genome shotgun (WGS) entry which is preliminary data.</text>
</comment>
<dbReference type="InterPro" id="IPR050774">
    <property type="entry name" value="KCMF1/Dystrophin"/>
</dbReference>
<keyword evidence="2" id="KW-1185">Reference proteome</keyword>